<evidence type="ECO:0008006" key="6">
    <source>
        <dbReference type="Google" id="ProtNLM"/>
    </source>
</evidence>
<evidence type="ECO:0000256" key="2">
    <source>
        <dbReference type="SAM" id="MobiDB-lite"/>
    </source>
</evidence>
<dbReference type="SUPFAM" id="SSF53850">
    <property type="entry name" value="Periplasmic binding protein-like II"/>
    <property type="match status" value="1"/>
</dbReference>
<feature type="region of interest" description="Disordered" evidence="2">
    <location>
        <begin position="65"/>
        <end position="93"/>
    </location>
</feature>
<dbReference type="PANTHER" id="PTHR42928:SF5">
    <property type="entry name" value="BLR1237 PROTEIN"/>
    <property type="match status" value="1"/>
</dbReference>
<keyword evidence="3" id="KW-1133">Transmembrane helix</keyword>
<gene>
    <name evidence="4" type="ORF">ThesuDRAFT_01759</name>
</gene>
<protein>
    <recommendedName>
        <fullName evidence="6">Tripartite-type tricarboxylate transporter, receptor component TctC</fullName>
    </recommendedName>
</protein>
<dbReference type="Pfam" id="PF03401">
    <property type="entry name" value="TctC"/>
    <property type="match status" value="1"/>
</dbReference>
<dbReference type="Gene3D" id="3.40.190.10">
    <property type="entry name" value="Periplasmic binding protein-like II"/>
    <property type="match status" value="1"/>
</dbReference>
<dbReference type="HOGENOM" id="CLU_045683_1_1_9"/>
<dbReference type="RefSeq" id="WP_006904034.1">
    <property type="nucleotide sequence ID" value="NZ_JH976535.1"/>
</dbReference>
<evidence type="ECO:0000256" key="1">
    <source>
        <dbReference type="ARBA" id="ARBA00006987"/>
    </source>
</evidence>
<reference evidence="4" key="1">
    <citation type="submission" date="2010-10" db="EMBL/GenBank/DDBJ databases">
        <authorList>
            <consortium name="US DOE Joint Genome Institute (JGI-PGF)"/>
            <person name="Lucas S."/>
            <person name="Copeland A."/>
            <person name="Lapidus A."/>
            <person name="Bruce D."/>
            <person name="Goodwin L."/>
            <person name="Pitluck S."/>
            <person name="Kyrpides N."/>
            <person name="Mavromatis K."/>
            <person name="Detter J.C."/>
            <person name="Han C."/>
            <person name="Land M."/>
            <person name="Hauser L."/>
            <person name="Markowitz V."/>
            <person name="Cheng J.-F."/>
            <person name="Hugenholtz P."/>
            <person name="Woyke T."/>
            <person name="Wu D."/>
            <person name="Pukall R."/>
            <person name="Wahrenburg C."/>
            <person name="Brambilla E."/>
            <person name="Klenk H.-P."/>
            <person name="Eisen J.A."/>
        </authorList>
    </citation>
    <scope>NUCLEOTIDE SEQUENCE [LARGE SCALE GENOMIC DNA]</scope>
    <source>
        <strain evidence="4">DSM 13965</strain>
    </source>
</reference>
<dbReference type="Proteomes" id="UP000005710">
    <property type="component" value="Unassembled WGS sequence"/>
</dbReference>
<dbReference type="InterPro" id="IPR042100">
    <property type="entry name" value="Bug_dom1"/>
</dbReference>
<keyword evidence="3" id="KW-0812">Transmembrane</keyword>
<dbReference type="EMBL" id="AENY02000003">
    <property type="protein sequence ID" value="EKP94035.1"/>
    <property type="molecule type" value="Genomic_DNA"/>
</dbReference>
<proteinExistence type="inferred from homology"/>
<evidence type="ECO:0000313" key="5">
    <source>
        <dbReference type="Proteomes" id="UP000005710"/>
    </source>
</evidence>
<dbReference type="InterPro" id="IPR005064">
    <property type="entry name" value="BUG"/>
</dbReference>
<reference evidence="4" key="2">
    <citation type="submission" date="2012-10" db="EMBL/GenBank/DDBJ databases">
        <title>Improved high-quality draft of Thermaerobacter subterraneus C21, DSM 13965.</title>
        <authorList>
            <consortium name="DOE Joint Genome Institute"/>
            <person name="Eisen J."/>
            <person name="Huntemann M."/>
            <person name="Wei C.-L."/>
            <person name="Han J."/>
            <person name="Detter J.C."/>
            <person name="Han C."/>
            <person name="Tapia R."/>
            <person name="Chen A."/>
            <person name="Kyrpides N."/>
            <person name="Mavromatis K."/>
            <person name="Markowitz V."/>
            <person name="Szeto E."/>
            <person name="Ivanova N."/>
            <person name="Mikhailova N."/>
            <person name="Ovchinnikova G."/>
            <person name="Pagani I."/>
            <person name="Pati A."/>
            <person name="Goodwin L."/>
            <person name="Nordberg H.P."/>
            <person name="Cantor M.N."/>
            <person name="Hua S.X."/>
            <person name="Woyke T."/>
            <person name="Eisen J."/>
            <person name="Klenk H.-P."/>
        </authorList>
    </citation>
    <scope>NUCLEOTIDE SEQUENCE [LARGE SCALE GENOMIC DNA]</scope>
    <source>
        <strain evidence="4">DSM 13965</strain>
    </source>
</reference>
<comment type="caution">
    <text evidence="4">The sequence shown here is derived from an EMBL/GenBank/DDBJ whole genome shotgun (WGS) entry which is preliminary data.</text>
</comment>
<evidence type="ECO:0000313" key="4">
    <source>
        <dbReference type="EMBL" id="EKP94035.1"/>
    </source>
</evidence>
<name>K6NYW3_9FIRM</name>
<dbReference type="AlphaFoldDB" id="K6NYW3"/>
<dbReference type="PANTHER" id="PTHR42928">
    <property type="entry name" value="TRICARBOXYLATE-BINDING PROTEIN"/>
    <property type="match status" value="1"/>
</dbReference>
<feature type="compositionally biased region" description="Low complexity" evidence="2">
    <location>
        <begin position="9"/>
        <end position="21"/>
    </location>
</feature>
<evidence type="ECO:0000256" key="3">
    <source>
        <dbReference type="SAM" id="Phobius"/>
    </source>
</evidence>
<accession>K6NYW3</accession>
<comment type="similarity">
    <text evidence="1">Belongs to the UPF0065 (bug) family.</text>
</comment>
<keyword evidence="3" id="KW-0472">Membrane</keyword>
<sequence length="386" mass="39657">MGSGIRTQPPAWGAGPASLGPALPPAGEHRRRWRRAGWRRLAGLAVLGLILALAGCSAAGGTGGAAPGGGAAAAGSSPGGGGAGSGGEAAGGAGAGGARGPLTYLVCFDPGGQSDIEARRQQPHLERLLGRQVAIEYKVGGGGALCWSELVRSRTDGSVVAGINLPHIILQPLQQQTGYRTEQIEPVVLFQSTPLGLAVPASSPYRTLDEFIAAAKANPGAITVGGSGTFSGHHVATVRLEKLAGIDLTYVPFSGAAPQITAFLGGHVVAVFANSNDLVRYRDRIRVLGIAADERFPGLPGAPTFREQGIDLVERIDRGVGVPAGTPPQVIAELEKAFLTIARDPAIRAQMEEQGFVPLAMGHAESKAYIEQVTATYKALVQDLQQ</sequence>
<feature type="region of interest" description="Disordered" evidence="2">
    <location>
        <begin position="1"/>
        <end position="28"/>
    </location>
</feature>
<dbReference type="CDD" id="cd07012">
    <property type="entry name" value="PBP2_Bug_TTT"/>
    <property type="match status" value="1"/>
</dbReference>
<dbReference type="eggNOG" id="COG3181">
    <property type="taxonomic scope" value="Bacteria"/>
</dbReference>
<organism evidence="4 5">
    <name type="scientific">Thermaerobacter subterraneus DSM 13965</name>
    <dbReference type="NCBI Taxonomy" id="867903"/>
    <lineage>
        <taxon>Bacteria</taxon>
        <taxon>Bacillati</taxon>
        <taxon>Bacillota</taxon>
        <taxon>Clostridia</taxon>
        <taxon>Eubacteriales</taxon>
        <taxon>Clostridiales Family XVII. Incertae Sedis</taxon>
        <taxon>Thermaerobacter</taxon>
    </lineage>
</organism>
<dbReference type="STRING" id="867903.ThesuDRAFT_01759"/>
<feature type="transmembrane region" description="Helical" evidence="3">
    <location>
        <begin position="41"/>
        <end position="60"/>
    </location>
</feature>
<dbReference type="Gene3D" id="3.40.190.150">
    <property type="entry name" value="Bordetella uptake gene, domain 1"/>
    <property type="match status" value="1"/>
</dbReference>
<keyword evidence="5" id="KW-1185">Reference proteome</keyword>